<dbReference type="SUPFAM" id="SSF52058">
    <property type="entry name" value="L domain-like"/>
    <property type="match status" value="1"/>
</dbReference>
<dbReference type="InterPro" id="IPR032675">
    <property type="entry name" value="LRR_dom_sf"/>
</dbReference>
<proteinExistence type="predicted"/>
<dbReference type="OrthoDB" id="1102756at2759"/>
<dbReference type="SUPFAM" id="SSF52540">
    <property type="entry name" value="P-loop containing nucleoside triphosphate hydrolases"/>
    <property type="match status" value="1"/>
</dbReference>
<feature type="domain" description="NB-ARC" evidence="3">
    <location>
        <begin position="199"/>
        <end position="352"/>
    </location>
</feature>
<dbReference type="PANTHER" id="PTHR11017">
    <property type="entry name" value="LEUCINE-RICH REPEAT-CONTAINING PROTEIN"/>
    <property type="match status" value="1"/>
</dbReference>
<organism evidence="5 6">
    <name type="scientific">Brassica carinata</name>
    <name type="common">Ethiopian mustard</name>
    <name type="synonym">Abyssinian cabbage</name>
    <dbReference type="NCBI Taxonomy" id="52824"/>
    <lineage>
        <taxon>Eukaryota</taxon>
        <taxon>Viridiplantae</taxon>
        <taxon>Streptophyta</taxon>
        <taxon>Embryophyta</taxon>
        <taxon>Tracheophyta</taxon>
        <taxon>Spermatophyta</taxon>
        <taxon>Magnoliopsida</taxon>
        <taxon>eudicotyledons</taxon>
        <taxon>Gunneridae</taxon>
        <taxon>Pentapetalae</taxon>
        <taxon>rosids</taxon>
        <taxon>malvids</taxon>
        <taxon>Brassicales</taxon>
        <taxon>Brassicaceae</taxon>
        <taxon>Brassiceae</taxon>
        <taxon>Brassica</taxon>
    </lineage>
</organism>
<dbReference type="EMBL" id="JAAMPC010000012">
    <property type="protein sequence ID" value="KAG2273661.1"/>
    <property type="molecule type" value="Genomic_DNA"/>
</dbReference>
<dbReference type="Gene3D" id="3.40.50.300">
    <property type="entry name" value="P-loop containing nucleotide triphosphate hydrolases"/>
    <property type="match status" value="1"/>
</dbReference>
<dbReference type="Gene3D" id="3.80.10.10">
    <property type="entry name" value="Ribonuclease Inhibitor"/>
    <property type="match status" value="1"/>
</dbReference>
<dbReference type="InterPro" id="IPR042197">
    <property type="entry name" value="Apaf_helical"/>
</dbReference>
<dbReference type="InterPro" id="IPR044974">
    <property type="entry name" value="Disease_R_plants"/>
</dbReference>
<dbReference type="PRINTS" id="PR00364">
    <property type="entry name" value="DISEASERSIST"/>
</dbReference>
<dbReference type="Proteomes" id="UP000886595">
    <property type="component" value="Unassembled WGS sequence"/>
</dbReference>
<dbReference type="Pfam" id="PF00931">
    <property type="entry name" value="NB-ARC"/>
    <property type="match status" value="1"/>
</dbReference>
<evidence type="ECO:0000313" key="6">
    <source>
        <dbReference type="Proteomes" id="UP000886595"/>
    </source>
</evidence>
<comment type="caution">
    <text evidence="5">The sequence shown here is derived from an EMBL/GenBank/DDBJ whole genome shotgun (WGS) entry which is preliminary data.</text>
</comment>
<evidence type="ECO:0000313" key="5">
    <source>
        <dbReference type="EMBL" id="KAG2273661.1"/>
    </source>
</evidence>
<dbReference type="InterPro" id="IPR058192">
    <property type="entry name" value="WHD_ROQ1-like"/>
</dbReference>
<accession>A0A8X7UDL7</accession>
<dbReference type="PANTHER" id="PTHR11017:SF479">
    <property type="entry name" value="DISEASE RESISTANCE PROTEIN (TIR-NBS-LRR CLASS) FAMILY"/>
    <property type="match status" value="1"/>
</dbReference>
<gene>
    <name evidence="5" type="ORF">Bca52824_056216</name>
</gene>
<evidence type="ECO:0008006" key="7">
    <source>
        <dbReference type="Google" id="ProtNLM"/>
    </source>
</evidence>
<keyword evidence="1" id="KW-0433">Leucine-rich repeat</keyword>
<name>A0A8X7UDL7_BRACI</name>
<sequence length="1092" mass="123854">MENSIEVPFTTTSPSLNQLGVRNPPAASNNMKFDCEKSVNIICEKTVRYSFVSHLSAALSREGISVSVNDEDFQNQTVNDWATVSVVVISDLEKPWFAKLTKVTERMDSNGHLVVSVIYGVDPLNSGFHLVRESLKARNLKAHRSRSSTDAKHSDSELVEEIVEEVYEKLFPTERMGMYSKLLEIEDLLCNQPWGILRSIGLWGMPGIGKTTLAKAVFDRMSNDEYDASCFIENFDEAFHREGLHGLFDEKIVKVLKEKFGLNSSYLMRPSLVKTKLCDKTILVVLDDVRDPLAAESFLGRLECFGPGSLIIMTSRDKNVFPFCQISQIYEVRGLKEHEALQIFSQSAFGKTAPEQNRMEMSMKVIDYANGNPLALQIYGQELKGKMSEMDAAFVKLKKDPPHTIRDGLRSVYNSLGDNEKNIFLDIACFFREENVNYVVQMLEGYRYFPRIGIDVLVEKCLVNISENVLQVSNLIEDMGQDILNGETERCTRMWEPSKIRYLLEDDIVKASGGSKATPVVEDIESMSLDTSDLKIDVKHDVFKNMFNLRYLRIYNSSTKDVTGLNFPNGLGSLPCQLRLLHWENYPLQALPQNIDFGHLVELSMPYSQLQDLAAITTKNLKMLKRIRLCHSQQLVRFDQLLYARNIELIDLQYCTRLERFPDTSELQHLRVVNLSGCTEIKSFQGAPPNIEELHLQGTSISEIPLSMVTHSWQVKLDRKKLVSILDEFEDDEHIDLESVTNMAKVSSCTRGFGKLVNLNMKDCSKLECLPDMVNLESLQVLLLSGCSRLGKIKSFPRNIRKLYIGGTAVREVPQLPQTLEFLNAHGCKYLESIDFDFEQLPRHYIFSDCYSLSSEVIAEFLEKSLTRVANLARAKQQELNQAPEVSMCIPIKARHRALFSLQFSSNAKIDLSPLIQKSLSGFAMSVVVSFKEDYPNALGFGIRCVCTWKSGDDEPDRILERFYQCWAPLEVPKVERDHIFVFYDTGMHPSASEDNRAEVTFEFHTVSWGNKLLGDTCRVTECGVQVIKPAPTDGITTESEAIRTIEEDLPTRASSRDQLEAKTRSLSSRDMLRKLVGCFSRHRQGQRTVAT</sequence>
<dbReference type="GO" id="GO:0043531">
    <property type="term" value="F:ADP binding"/>
    <property type="evidence" value="ECO:0007669"/>
    <property type="project" value="InterPro"/>
</dbReference>
<dbReference type="Gene3D" id="3.40.50.10140">
    <property type="entry name" value="Toll/interleukin-1 receptor homology (TIR) domain"/>
    <property type="match status" value="1"/>
</dbReference>
<evidence type="ECO:0000259" key="3">
    <source>
        <dbReference type="Pfam" id="PF00931"/>
    </source>
</evidence>
<dbReference type="InterPro" id="IPR027417">
    <property type="entry name" value="P-loop_NTPase"/>
</dbReference>
<dbReference type="Pfam" id="PF23282">
    <property type="entry name" value="WHD_ROQ1"/>
    <property type="match status" value="1"/>
</dbReference>
<dbReference type="Gene3D" id="1.10.8.430">
    <property type="entry name" value="Helical domain of apoptotic protease-activating factors"/>
    <property type="match status" value="1"/>
</dbReference>
<keyword evidence="2" id="KW-0677">Repeat</keyword>
<evidence type="ECO:0000256" key="2">
    <source>
        <dbReference type="ARBA" id="ARBA00022737"/>
    </source>
</evidence>
<dbReference type="InterPro" id="IPR002182">
    <property type="entry name" value="NB-ARC"/>
</dbReference>
<reference evidence="5 6" key="1">
    <citation type="submission" date="2020-02" db="EMBL/GenBank/DDBJ databases">
        <authorList>
            <person name="Ma Q."/>
            <person name="Huang Y."/>
            <person name="Song X."/>
            <person name="Pei D."/>
        </authorList>
    </citation>
    <scope>NUCLEOTIDE SEQUENCE [LARGE SCALE GENOMIC DNA]</scope>
    <source>
        <strain evidence="5">Sxm20200214</strain>
        <tissue evidence="5">Leaf</tissue>
    </source>
</reference>
<evidence type="ECO:0000256" key="1">
    <source>
        <dbReference type="ARBA" id="ARBA00022614"/>
    </source>
</evidence>
<keyword evidence="6" id="KW-1185">Reference proteome</keyword>
<dbReference type="GO" id="GO:0006952">
    <property type="term" value="P:defense response"/>
    <property type="evidence" value="ECO:0007669"/>
    <property type="project" value="InterPro"/>
</dbReference>
<dbReference type="SUPFAM" id="SSF46785">
    <property type="entry name" value="Winged helix' DNA-binding domain"/>
    <property type="match status" value="1"/>
</dbReference>
<evidence type="ECO:0000259" key="4">
    <source>
        <dbReference type="Pfam" id="PF23282"/>
    </source>
</evidence>
<dbReference type="AlphaFoldDB" id="A0A8X7UDL7"/>
<protein>
    <recommendedName>
        <fullName evidence="7">TIR domain-containing protein</fullName>
    </recommendedName>
</protein>
<dbReference type="InterPro" id="IPR036390">
    <property type="entry name" value="WH_DNA-bd_sf"/>
</dbReference>
<dbReference type="InterPro" id="IPR035897">
    <property type="entry name" value="Toll_tir_struct_dom_sf"/>
</dbReference>
<feature type="domain" description="Disease resistance protein Roq1-like winged-helix" evidence="4">
    <location>
        <begin position="419"/>
        <end position="484"/>
    </location>
</feature>